<gene>
    <name evidence="1" type="ORF">CWE15_06675</name>
</gene>
<reference evidence="1 2" key="1">
    <citation type="journal article" date="2011" name="Front. Microbiol.">
        <title>Genomic signatures of strain selection and enhancement in Bacillus atrophaeus var. globigii, a historical biowarfare simulant.</title>
        <authorList>
            <person name="Gibbons H.S."/>
            <person name="Broomall S.M."/>
            <person name="McNew L.A."/>
            <person name="Daligault H."/>
            <person name="Chapman C."/>
            <person name="Bruce D."/>
            <person name="Karavis M."/>
            <person name="Krepps M."/>
            <person name="McGregor P.A."/>
            <person name="Hong C."/>
            <person name="Park K.H."/>
            <person name="Akmal A."/>
            <person name="Feldman A."/>
            <person name="Lin J.S."/>
            <person name="Chang W.E."/>
            <person name="Higgs B.W."/>
            <person name="Demirev P."/>
            <person name="Lindquist J."/>
            <person name="Liem A."/>
            <person name="Fochler E."/>
            <person name="Read T.D."/>
            <person name="Tapia R."/>
            <person name="Johnson S."/>
            <person name="Bishop-Lilly K.A."/>
            <person name="Detter C."/>
            <person name="Han C."/>
            <person name="Sozhamannan S."/>
            <person name="Rosenzweig C.N."/>
            <person name="Skowronski E.W."/>
        </authorList>
    </citation>
    <scope>NUCLEOTIDE SEQUENCE [LARGE SCALE GENOMIC DNA]</scope>
    <source>
        <strain evidence="1 2">AIT1</strain>
    </source>
</reference>
<comment type="caution">
    <text evidence="1">The sequence shown here is derived from an EMBL/GenBank/DDBJ whole genome shotgun (WGS) entry which is preliminary data.</text>
</comment>
<dbReference type="Proteomes" id="UP000286976">
    <property type="component" value="Unassembled WGS sequence"/>
</dbReference>
<protein>
    <submittedName>
        <fullName evidence="1">Uncharacterized protein</fullName>
    </submittedName>
</protein>
<dbReference type="EMBL" id="PIPQ01000003">
    <property type="protein sequence ID" value="RUO40439.1"/>
    <property type="molecule type" value="Genomic_DNA"/>
</dbReference>
<proteinExistence type="predicted"/>
<name>A0A432X1L7_9GAMM</name>
<accession>A0A432X1L7</accession>
<evidence type="ECO:0000313" key="2">
    <source>
        <dbReference type="Proteomes" id="UP000286976"/>
    </source>
</evidence>
<keyword evidence="2" id="KW-1185">Reference proteome</keyword>
<dbReference type="AlphaFoldDB" id="A0A432X1L7"/>
<sequence>MWWSWGITKAVPGFRPSGLRLRLDTKMLPAFWRTLTGALIHPRNKKTQAKGLGLFCLVELGEV</sequence>
<evidence type="ECO:0000313" key="1">
    <source>
        <dbReference type="EMBL" id="RUO40439.1"/>
    </source>
</evidence>
<organism evidence="1 2">
    <name type="scientific">Aliidiomarina taiwanensis</name>
    <dbReference type="NCBI Taxonomy" id="946228"/>
    <lineage>
        <taxon>Bacteria</taxon>
        <taxon>Pseudomonadati</taxon>
        <taxon>Pseudomonadota</taxon>
        <taxon>Gammaproteobacteria</taxon>
        <taxon>Alteromonadales</taxon>
        <taxon>Idiomarinaceae</taxon>
        <taxon>Aliidiomarina</taxon>
    </lineage>
</organism>